<dbReference type="EMBL" id="CAUYUE010000001">
    <property type="protein sequence ID" value="CAK0736649.1"/>
    <property type="molecule type" value="Genomic_DNA"/>
</dbReference>
<dbReference type="PANTHER" id="PTHR23510">
    <property type="entry name" value="INNER MEMBRANE TRANSPORT PROTEIN YAJR"/>
    <property type="match status" value="1"/>
</dbReference>
<feature type="transmembrane region" description="Helical" evidence="5">
    <location>
        <begin position="337"/>
        <end position="357"/>
    </location>
</feature>
<dbReference type="Pfam" id="PF03105">
    <property type="entry name" value="SPX"/>
    <property type="match status" value="1"/>
</dbReference>
<gene>
    <name evidence="7" type="ORF">CVIRNUC_000780</name>
</gene>
<feature type="domain" description="SPX" evidence="6">
    <location>
        <begin position="2"/>
        <end position="145"/>
    </location>
</feature>
<keyword evidence="2 5" id="KW-0812">Transmembrane</keyword>
<sequence>MVRFGEQLQTEEVPEWERDYIDYEMLKEHIDDLVRLKEDPKAQAAYEAKRHVFQGLLDSEISKVLRFYKKELKQLTERLRREGVGSGQPEVKDDSMDSKLTALSSLAGEVTSLLSFVSLNMRAIRKILKKLSKHVPPSSPMPGYVALEIDHPHEPGNRILSGTFLPANRAADLDSMGRHEELLEAGRQIRRWTADLKSRNATLEGLGHRRSLDRQRSISQAERHMFDFDRIVRRMSEAEAEAARNSRLVHAITYQEAIAGIFKPPPPKHRANFMGLSLNCVVAGLYMCQYMLIIPTLTDVLRRIGVSTGLVGAIAGASDFASMFMTPGYSVWTKYSFKMPVLAGALTCLLSNVLYILSYQTRSLWLLVLSRFVLGFGSSRTVSRQYIADFVSKEQRMRASTGFVCASAIGMALGPFLALPLGQMPTIRAGLLTFDYITTAGWIMIVAWVAFIALWVTTFKDPLKENRQHEGDLEQPLLQGAEKKEGASDSAAQNGHARSEISEAAGSEAEAAAAPSSRAQSVWRDPVVPATLAAVLCLWVLKLVQQGYVDGLPVFTGPIYGWKGSQNGVLLGVLGIASIPISFLVGYISPHVSDRLLTLAAVIVTTLGAVLCTQAGLRKMAVAYFGGGGMLYLGSLVLEGASMCLLSKCIPSALKGGKSFLNAGLLTTEAGTLGRFSGNIVMSVVARMTGVETQGELVQFGRTLYGLFAALLLAIGCYMLGVWRKLTT</sequence>
<feature type="transmembrane region" description="Helical" evidence="5">
    <location>
        <begin position="568"/>
        <end position="589"/>
    </location>
</feature>
<proteinExistence type="predicted"/>
<evidence type="ECO:0000256" key="3">
    <source>
        <dbReference type="ARBA" id="ARBA00022989"/>
    </source>
</evidence>
<dbReference type="SUPFAM" id="SSF103473">
    <property type="entry name" value="MFS general substrate transporter"/>
    <property type="match status" value="1"/>
</dbReference>
<dbReference type="GO" id="GO:0016020">
    <property type="term" value="C:membrane"/>
    <property type="evidence" value="ECO:0007669"/>
    <property type="project" value="UniProtKB-SubCell"/>
</dbReference>
<dbReference type="AlphaFoldDB" id="A0AAV1HVS1"/>
<dbReference type="InterPro" id="IPR004331">
    <property type="entry name" value="SPX_dom"/>
</dbReference>
<evidence type="ECO:0000256" key="2">
    <source>
        <dbReference type="ARBA" id="ARBA00022692"/>
    </source>
</evidence>
<comment type="caution">
    <text evidence="7">The sequence shown here is derived from an EMBL/GenBank/DDBJ whole genome shotgun (WGS) entry which is preliminary data.</text>
</comment>
<dbReference type="GO" id="GO:0022857">
    <property type="term" value="F:transmembrane transporter activity"/>
    <property type="evidence" value="ECO:0007669"/>
    <property type="project" value="InterPro"/>
</dbReference>
<dbReference type="PROSITE" id="PS51382">
    <property type="entry name" value="SPX"/>
    <property type="match status" value="1"/>
</dbReference>
<dbReference type="InterPro" id="IPR036259">
    <property type="entry name" value="MFS_trans_sf"/>
</dbReference>
<organism evidence="7 8">
    <name type="scientific">Coccomyxa viridis</name>
    <dbReference type="NCBI Taxonomy" id="1274662"/>
    <lineage>
        <taxon>Eukaryota</taxon>
        <taxon>Viridiplantae</taxon>
        <taxon>Chlorophyta</taxon>
        <taxon>core chlorophytes</taxon>
        <taxon>Trebouxiophyceae</taxon>
        <taxon>Trebouxiophyceae incertae sedis</taxon>
        <taxon>Coccomyxaceae</taxon>
        <taxon>Coccomyxa</taxon>
    </lineage>
</organism>
<evidence type="ECO:0000259" key="6">
    <source>
        <dbReference type="PROSITE" id="PS51382"/>
    </source>
</evidence>
<dbReference type="Proteomes" id="UP001314263">
    <property type="component" value="Unassembled WGS sequence"/>
</dbReference>
<reference evidence="7 8" key="1">
    <citation type="submission" date="2023-10" db="EMBL/GenBank/DDBJ databases">
        <authorList>
            <person name="Maclean D."/>
            <person name="Macfadyen A."/>
        </authorList>
    </citation>
    <scope>NUCLEOTIDE SEQUENCE [LARGE SCALE GENOMIC DNA]</scope>
</reference>
<keyword evidence="4 5" id="KW-0472">Membrane</keyword>
<dbReference type="Gene3D" id="1.20.1250.20">
    <property type="entry name" value="MFS general substrate transporter like domains"/>
    <property type="match status" value="1"/>
</dbReference>
<evidence type="ECO:0000256" key="4">
    <source>
        <dbReference type="ARBA" id="ARBA00023136"/>
    </source>
</evidence>
<keyword evidence="8" id="KW-1185">Reference proteome</keyword>
<accession>A0AAV1HVS1</accession>
<name>A0AAV1HVS1_9CHLO</name>
<evidence type="ECO:0000256" key="5">
    <source>
        <dbReference type="SAM" id="Phobius"/>
    </source>
</evidence>
<protein>
    <recommendedName>
        <fullName evidence="6">SPX domain-containing protein</fullName>
    </recommendedName>
</protein>
<feature type="transmembrane region" description="Helical" evidence="5">
    <location>
        <begin position="527"/>
        <end position="548"/>
    </location>
</feature>
<feature type="transmembrane region" description="Helical" evidence="5">
    <location>
        <begin position="596"/>
        <end position="617"/>
    </location>
</feature>
<dbReference type="Pfam" id="PF07690">
    <property type="entry name" value="MFS_1"/>
    <property type="match status" value="1"/>
</dbReference>
<feature type="transmembrane region" description="Helical" evidence="5">
    <location>
        <begin position="304"/>
        <end position="325"/>
    </location>
</feature>
<evidence type="ECO:0000313" key="7">
    <source>
        <dbReference type="EMBL" id="CAK0736649.1"/>
    </source>
</evidence>
<feature type="transmembrane region" description="Helical" evidence="5">
    <location>
        <begin position="403"/>
        <end position="424"/>
    </location>
</feature>
<dbReference type="PANTHER" id="PTHR23510:SF64">
    <property type="entry name" value="INNER MEMBRANE TRANSPORT PROTEIN YAJR"/>
    <property type="match status" value="1"/>
</dbReference>
<feature type="transmembrane region" description="Helical" evidence="5">
    <location>
        <begin position="704"/>
        <end position="723"/>
    </location>
</feature>
<evidence type="ECO:0000256" key="1">
    <source>
        <dbReference type="ARBA" id="ARBA00004141"/>
    </source>
</evidence>
<feature type="transmembrane region" description="Helical" evidence="5">
    <location>
        <begin position="623"/>
        <end position="646"/>
    </location>
</feature>
<dbReference type="InterPro" id="IPR051068">
    <property type="entry name" value="MFS_Domain-Containing_Protein"/>
</dbReference>
<keyword evidence="3 5" id="KW-1133">Transmembrane helix</keyword>
<feature type="transmembrane region" description="Helical" evidence="5">
    <location>
        <begin position="273"/>
        <end position="292"/>
    </location>
</feature>
<comment type="subcellular location">
    <subcellularLocation>
        <location evidence="1">Membrane</location>
        <topology evidence="1">Multi-pass membrane protein</topology>
    </subcellularLocation>
</comment>
<feature type="transmembrane region" description="Helical" evidence="5">
    <location>
        <begin position="436"/>
        <end position="457"/>
    </location>
</feature>
<evidence type="ECO:0000313" key="8">
    <source>
        <dbReference type="Proteomes" id="UP001314263"/>
    </source>
</evidence>
<dbReference type="InterPro" id="IPR011701">
    <property type="entry name" value="MFS"/>
</dbReference>